<dbReference type="Pfam" id="PF16862">
    <property type="entry name" value="Glyco_hydro_79C"/>
    <property type="match status" value="1"/>
</dbReference>
<reference evidence="4 5" key="1">
    <citation type="submission" date="2016-07" db="EMBL/GenBank/DDBJ databases">
        <title>Pervasive Adenine N6-methylation of Active Genes in Fungi.</title>
        <authorList>
            <consortium name="DOE Joint Genome Institute"/>
            <person name="Mondo S.J."/>
            <person name="Dannebaum R.O."/>
            <person name="Kuo R.C."/>
            <person name="Labutti K."/>
            <person name="Haridas S."/>
            <person name="Kuo A."/>
            <person name="Salamov A."/>
            <person name="Ahrendt S.R."/>
            <person name="Lipzen A."/>
            <person name="Sullivan W."/>
            <person name="Andreopoulos W.B."/>
            <person name="Clum A."/>
            <person name="Lindquist E."/>
            <person name="Daum C."/>
            <person name="Ramamoorthy G.K."/>
            <person name="Gryganskyi A."/>
            <person name="Culley D."/>
            <person name="Magnuson J.K."/>
            <person name="James T.Y."/>
            <person name="O'Malley M.A."/>
            <person name="Stajich J.E."/>
            <person name="Spatafora J.W."/>
            <person name="Visel A."/>
            <person name="Grigoriev I.V."/>
        </authorList>
    </citation>
    <scope>NUCLEOTIDE SEQUENCE [LARGE SCALE GENOMIC DNA]</scope>
    <source>
        <strain evidence="4 5">CBS 115471</strain>
    </source>
</reference>
<proteinExistence type="predicted"/>
<accession>A0A1Y1YHV6</accession>
<dbReference type="OrthoDB" id="2831684at2759"/>
<evidence type="ECO:0000259" key="3">
    <source>
        <dbReference type="Pfam" id="PF16862"/>
    </source>
</evidence>
<dbReference type="InterPro" id="IPR052974">
    <property type="entry name" value="GH79_Enzymes"/>
</dbReference>
<keyword evidence="5" id="KW-1185">Reference proteome</keyword>
<evidence type="ECO:0000313" key="4">
    <source>
        <dbReference type="EMBL" id="ORX97555.1"/>
    </source>
</evidence>
<dbReference type="SUPFAM" id="SSF51445">
    <property type="entry name" value="(Trans)glycosidases"/>
    <property type="match status" value="1"/>
</dbReference>
<sequence>MSNSHTLAFLLFLQTASSATTSAPTFAGGSRTGTPFTRPTDFNGIPISSTPSGAGEPVFPSFLSYSLELAFFPDFAGDLASPNTFSGTLLSNLGALQGANPDIRVGGNTQDYALYDASLKTATNATYIPSISNDYPRVLTLGPKFFESYQALPDTSFIHGFNLAKNGSDANAAASAEAAIACKYLSLNGSFKAWEMGNEPDLFKTSAQGIMRPGSWNEADFVKEWDARVDLVKKSLEKNCGKEWTENANWKWIAPSFAGTGNSLDALKTWKAGLNKREEVVAFSSHNYIGGATQPGVNLKGFLLSHSKTVGSVGNHVREQASLKAANSSLPYILGETNSLYNQGAAGLSNSFGAALWNLDFALQCAATSIRQIYMHMGTDYRYASWQPVTTSKSRIGTRAPYYGNIATVAALGDVTTDGGVRVKEVKLKSGKDSEAAYAIYTSSKLSRVVVINMAQYNYTSPSQTLSNRPKDSYNFTLPTGCAGQGVVQRLMANGSDATSGITFNGESYAYELEKGRPVRLGNTTRDEVVYVGSDGGMGVEVPWSSAAVVVVDC</sequence>
<dbReference type="PANTHER" id="PTHR36183:SF2">
    <property type="entry name" value="BETA-GLUCURONIDASE C-TERMINAL DOMAIN-CONTAINING PROTEIN"/>
    <property type="match status" value="1"/>
</dbReference>
<dbReference type="InterPro" id="IPR013780">
    <property type="entry name" value="Glyco_hydro_b"/>
</dbReference>
<comment type="caution">
    <text evidence="4">The sequence shown here is derived from an EMBL/GenBank/DDBJ whole genome shotgun (WGS) entry which is preliminary data.</text>
</comment>
<dbReference type="AlphaFoldDB" id="A0A1Y1YHV6"/>
<dbReference type="InterPro" id="IPR031728">
    <property type="entry name" value="GlcAase_C"/>
</dbReference>
<dbReference type="Gene3D" id="2.60.40.1180">
    <property type="entry name" value="Golgi alpha-mannosidase II"/>
    <property type="match status" value="1"/>
</dbReference>
<feature type="region of interest" description="Disordered" evidence="1">
    <location>
        <begin position="22"/>
        <end position="49"/>
    </location>
</feature>
<feature type="chain" id="PRO_5010989667" description="Beta-glucuronidase C-terminal domain-containing protein" evidence="2">
    <location>
        <begin position="20"/>
        <end position="554"/>
    </location>
</feature>
<dbReference type="Gene3D" id="3.20.20.80">
    <property type="entry name" value="Glycosidases"/>
    <property type="match status" value="1"/>
</dbReference>
<evidence type="ECO:0000313" key="5">
    <source>
        <dbReference type="Proteomes" id="UP000193144"/>
    </source>
</evidence>
<feature type="domain" description="Beta-glucuronidase C-terminal" evidence="3">
    <location>
        <begin position="437"/>
        <end position="549"/>
    </location>
</feature>
<protein>
    <recommendedName>
        <fullName evidence="3">Beta-glucuronidase C-terminal domain-containing protein</fullName>
    </recommendedName>
</protein>
<name>A0A1Y1YHV6_9PLEO</name>
<evidence type="ECO:0000256" key="2">
    <source>
        <dbReference type="SAM" id="SignalP"/>
    </source>
</evidence>
<organism evidence="4 5">
    <name type="scientific">Clohesyomyces aquaticus</name>
    <dbReference type="NCBI Taxonomy" id="1231657"/>
    <lineage>
        <taxon>Eukaryota</taxon>
        <taxon>Fungi</taxon>
        <taxon>Dikarya</taxon>
        <taxon>Ascomycota</taxon>
        <taxon>Pezizomycotina</taxon>
        <taxon>Dothideomycetes</taxon>
        <taxon>Pleosporomycetidae</taxon>
        <taxon>Pleosporales</taxon>
        <taxon>Lindgomycetaceae</taxon>
        <taxon>Clohesyomyces</taxon>
    </lineage>
</organism>
<dbReference type="Proteomes" id="UP000193144">
    <property type="component" value="Unassembled WGS sequence"/>
</dbReference>
<evidence type="ECO:0000256" key="1">
    <source>
        <dbReference type="SAM" id="MobiDB-lite"/>
    </source>
</evidence>
<dbReference type="EMBL" id="MCFA01000232">
    <property type="protein sequence ID" value="ORX97555.1"/>
    <property type="molecule type" value="Genomic_DNA"/>
</dbReference>
<dbReference type="PANTHER" id="PTHR36183">
    <property type="entry name" value="BETA-GLUCURONIDASE"/>
    <property type="match status" value="1"/>
</dbReference>
<gene>
    <name evidence="4" type="ORF">BCR34DRAFT_548540</name>
</gene>
<keyword evidence="2" id="KW-0732">Signal</keyword>
<dbReference type="InterPro" id="IPR017853">
    <property type="entry name" value="GH"/>
</dbReference>
<feature type="signal peptide" evidence="2">
    <location>
        <begin position="1"/>
        <end position="19"/>
    </location>
</feature>